<name>A0ABY1NC58_9BACT</name>
<comment type="caution">
    <text evidence="4">The sequence shown here is derived from an EMBL/GenBank/DDBJ whole genome shotgun (WGS) entry which is preliminary data.</text>
</comment>
<proteinExistence type="predicted"/>
<keyword evidence="4" id="KW-0131">Cell cycle</keyword>
<dbReference type="InterPro" id="IPR036680">
    <property type="entry name" value="SPOR-like_sf"/>
</dbReference>
<dbReference type="Gene3D" id="3.30.70.1070">
    <property type="entry name" value="Sporulation related repeat"/>
    <property type="match status" value="1"/>
</dbReference>
<keyword evidence="2" id="KW-0812">Transmembrane</keyword>
<keyword evidence="4" id="KW-0132">Cell division</keyword>
<protein>
    <submittedName>
        <fullName evidence="4">Cell division protein FtsN</fullName>
    </submittedName>
</protein>
<keyword evidence="5" id="KW-1185">Reference proteome</keyword>
<evidence type="ECO:0000256" key="2">
    <source>
        <dbReference type="SAM" id="Phobius"/>
    </source>
</evidence>
<evidence type="ECO:0000313" key="4">
    <source>
        <dbReference type="EMBL" id="SMP06051.1"/>
    </source>
</evidence>
<dbReference type="RefSeq" id="WP_283399847.1">
    <property type="nucleotide sequence ID" value="NZ_FXUB01000001.1"/>
</dbReference>
<feature type="transmembrane region" description="Helical" evidence="2">
    <location>
        <begin position="7"/>
        <end position="29"/>
    </location>
</feature>
<gene>
    <name evidence="4" type="ORF">SAMN06265339_0341</name>
</gene>
<dbReference type="SUPFAM" id="SSF110997">
    <property type="entry name" value="Sporulation related repeat"/>
    <property type="match status" value="1"/>
</dbReference>
<feature type="region of interest" description="Disordered" evidence="1">
    <location>
        <begin position="67"/>
        <end position="121"/>
    </location>
</feature>
<keyword evidence="2" id="KW-1133">Transmembrane helix</keyword>
<dbReference type="EMBL" id="FXUB01000001">
    <property type="protein sequence ID" value="SMP06051.1"/>
    <property type="molecule type" value="Genomic_DNA"/>
</dbReference>
<accession>A0ABY1NC58</accession>
<reference evidence="4 5" key="1">
    <citation type="submission" date="2017-05" db="EMBL/GenBank/DDBJ databases">
        <authorList>
            <person name="Varghese N."/>
            <person name="Submissions S."/>
        </authorList>
    </citation>
    <scope>NUCLEOTIDE SEQUENCE [LARGE SCALE GENOMIC DNA]</scope>
    <source>
        <strain evidence="4 5">DSM 15522</strain>
    </source>
</reference>
<evidence type="ECO:0000313" key="5">
    <source>
        <dbReference type="Proteomes" id="UP001157911"/>
    </source>
</evidence>
<dbReference type="Proteomes" id="UP001157911">
    <property type="component" value="Unassembled WGS sequence"/>
</dbReference>
<keyword evidence="2" id="KW-0472">Membrane</keyword>
<organism evidence="4 5">
    <name type="scientific">Desulfurobacterium pacificum</name>
    <dbReference type="NCBI Taxonomy" id="240166"/>
    <lineage>
        <taxon>Bacteria</taxon>
        <taxon>Pseudomonadati</taxon>
        <taxon>Aquificota</taxon>
        <taxon>Aquificia</taxon>
        <taxon>Desulfurobacteriales</taxon>
        <taxon>Desulfurobacteriaceae</taxon>
        <taxon>Desulfurobacterium</taxon>
    </lineage>
</organism>
<dbReference type="Pfam" id="PF05036">
    <property type="entry name" value="SPOR"/>
    <property type="match status" value="1"/>
</dbReference>
<dbReference type="PANTHER" id="PTHR38687">
    <property type="entry name" value="CELL DIVISION PROTEIN DEDD-RELATED"/>
    <property type="match status" value="1"/>
</dbReference>
<evidence type="ECO:0000256" key="1">
    <source>
        <dbReference type="SAM" id="MobiDB-lite"/>
    </source>
</evidence>
<feature type="compositionally biased region" description="Basic and acidic residues" evidence="1">
    <location>
        <begin position="104"/>
        <end position="116"/>
    </location>
</feature>
<dbReference type="InterPro" id="IPR007730">
    <property type="entry name" value="SPOR-like_dom"/>
</dbReference>
<dbReference type="PROSITE" id="PS51724">
    <property type="entry name" value="SPOR"/>
    <property type="match status" value="1"/>
</dbReference>
<feature type="compositionally biased region" description="Polar residues" evidence="1">
    <location>
        <begin position="91"/>
        <end position="101"/>
    </location>
</feature>
<evidence type="ECO:0000259" key="3">
    <source>
        <dbReference type="PROSITE" id="PS51724"/>
    </source>
</evidence>
<dbReference type="InterPro" id="IPR052521">
    <property type="entry name" value="Cell_div_SPOR-domain"/>
</dbReference>
<sequence length="207" mass="23637">MENSKKLQMILMFVATLVMALAYMVGYFVGKEAGFKQASAKFEVEKKKLLKTLAELNPVSRPIEERVVKETAKKPPVSKKETKAKEKQQVKTENATKPQNQTVKVEEEKKAEEKTESTANSNTNIQEKVKKYENGRYYVQVGIFRNKANALKLASKLNSKGFPTKTLITKHYVKVIVGYYETYKEAYQALKKLKAEGYQGIVKRRKS</sequence>
<dbReference type="GO" id="GO:0051301">
    <property type="term" value="P:cell division"/>
    <property type="evidence" value="ECO:0007669"/>
    <property type="project" value="UniProtKB-KW"/>
</dbReference>
<feature type="domain" description="SPOR" evidence="3">
    <location>
        <begin position="131"/>
        <end position="205"/>
    </location>
</feature>
<feature type="compositionally biased region" description="Basic and acidic residues" evidence="1">
    <location>
        <begin position="67"/>
        <end position="90"/>
    </location>
</feature>